<sequence length="65" mass="7548">MVEIGPKMNALLWLPIAVIIIIIAFNFLPYLVSSFGEYSYFAYIAVALTIFFSIYLFYKKWRGEA</sequence>
<comment type="caution">
    <text evidence="2">The sequence shown here is derived from an EMBL/GenBank/DDBJ whole genome shotgun (WGS) entry which is preliminary data.</text>
</comment>
<proteinExistence type="predicted"/>
<evidence type="ECO:0000256" key="1">
    <source>
        <dbReference type="SAM" id="Phobius"/>
    </source>
</evidence>
<dbReference type="AlphaFoldDB" id="A0A7C5Z0X4"/>
<protein>
    <submittedName>
        <fullName evidence="2">Uncharacterized protein</fullName>
    </submittedName>
</protein>
<feature type="transmembrane region" description="Helical" evidence="1">
    <location>
        <begin position="38"/>
        <end position="58"/>
    </location>
</feature>
<feature type="transmembrane region" description="Helical" evidence="1">
    <location>
        <begin position="12"/>
        <end position="32"/>
    </location>
</feature>
<reference evidence="2" key="1">
    <citation type="journal article" date="2020" name="mSystems">
        <title>Genome- and Community-Level Interaction Insights into Carbon Utilization and Element Cycling Functions of Hydrothermarchaeota in Hydrothermal Sediment.</title>
        <authorList>
            <person name="Zhou Z."/>
            <person name="Liu Y."/>
            <person name="Xu W."/>
            <person name="Pan J."/>
            <person name="Luo Z.H."/>
            <person name="Li M."/>
        </authorList>
    </citation>
    <scope>NUCLEOTIDE SEQUENCE [LARGE SCALE GENOMIC DNA]</scope>
    <source>
        <strain evidence="2">SpSt-1</strain>
    </source>
</reference>
<keyword evidence="1" id="KW-0472">Membrane</keyword>
<name>A0A7C5Z0X4_9CREN</name>
<accession>A0A7C5Z0X4</accession>
<organism evidence="2">
    <name type="scientific">Ignisphaera aggregans</name>
    <dbReference type="NCBI Taxonomy" id="334771"/>
    <lineage>
        <taxon>Archaea</taxon>
        <taxon>Thermoproteota</taxon>
        <taxon>Thermoprotei</taxon>
        <taxon>Desulfurococcales</taxon>
        <taxon>Desulfurococcaceae</taxon>
        <taxon>Ignisphaera</taxon>
    </lineage>
</organism>
<keyword evidence="1" id="KW-0812">Transmembrane</keyword>
<evidence type="ECO:0000313" key="2">
    <source>
        <dbReference type="EMBL" id="HHR96479.1"/>
    </source>
</evidence>
<gene>
    <name evidence="2" type="ORF">ENL47_06650</name>
</gene>
<dbReference type="EMBL" id="DRUB01000128">
    <property type="protein sequence ID" value="HHR96479.1"/>
    <property type="molecule type" value="Genomic_DNA"/>
</dbReference>
<keyword evidence="1" id="KW-1133">Transmembrane helix</keyword>